<feature type="region of interest" description="Disordered" evidence="3">
    <location>
        <begin position="50"/>
        <end position="143"/>
    </location>
</feature>
<dbReference type="PRINTS" id="PR00947">
    <property type="entry name" value="CUTICLE"/>
</dbReference>
<dbReference type="STRING" id="62324.A0A182RUG5"/>
<dbReference type="PANTHER" id="PTHR12236">
    <property type="entry name" value="STRUCTURAL CONTITUENT OF CUTICLE"/>
    <property type="match status" value="1"/>
</dbReference>
<dbReference type="Pfam" id="PF00379">
    <property type="entry name" value="Chitin_bind_4"/>
    <property type="match status" value="1"/>
</dbReference>
<dbReference type="PANTHER" id="PTHR12236:SF86">
    <property type="entry name" value="CCP84AC-RELATED"/>
    <property type="match status" value="1"/>
</dbReference>
<evidence type="ECO:0000313" key="5">
    <source>
        <dbReference type="EnsemblMetazoa" id="AFUN009923-PA"/>
    </source>
</evidence>
<dbReference type="VEuPathDB" id="VectorBase:AFUN2_005565"/>
<dbReference type="PROSITE" id="PS00233">
    <property type="entry name" value="CHIT_BIND_RR_1"/>
    <property type="match status" value="1"/>
</dbReference>
<feature type="chain" id="PRO_5030024319" evidence="4">
    <location>
        <begin position="18"/>
        <end position="244"/>
    </location>
</feature>
<keyword evidence="4" id="KW-0732">Signal</keyword>
<accession>A0A182RUG5</accession>
<keyword evidence="1 2" id="KW-0193">Cuticle</keyword>
<name>A0A182RUG5_ANOFN</name>
<dbReference type="GO" id="GO:0042302">
    <property type="term" value="F:structural constituent of cuticle"/>
    <property type="evidence" value="ECO:0007669"/>
    <property type="project" value="UniProtKB-UniRule"/>
</dbReference>
<reference evidence="5" key="1">
    <citation type="submission" date="2020-05" db="UniProtKB">
        <authorList>
            <consortium name="EnsemblMetazoa"/>
        </authorList>
    </citation>
    <scope>IDENTIFICATION</scope>
    <source>
        <strain evidence="5">FUMOZ</strain>
    </source>
</reference>
<evidence type="ECO:0000256" key="4">
    <source>
        <dbReference type="SAM" id="SignalP"/>
    </source>
</evidence>
<dbReference type="GO" id="GO:0031012">
    <property type="term" value="C:extracellular matrix"/>
    <property type="evidence" value="ECO:0007669"/>
    <property type="project" value="TreeGrafter"/>
</dbReference>
<protein>
    <submittedName>
        <fullName evidence="5">Uncharacterized protein</fullName>
    </submittedName>
</protein>
<dbReference type="GO" id="GO:0005615">
    <property type="term" value="C:extracellular space"/>
    <property type="evidence" value="ECO:0007669"/>
    <property type="project" value="TreeGrafter"/>
</dbReference>
<dbReference type="AlphaFoldDB" id="A0A182RUG5"/>
<dbReference type="InterPro" id="IPR031311">
    <property type="entry name" value="CHIT_BIND_RR_consensus"/>
</dbReference>
<organism evidence="5">
    <name type="scientific">Anopheles funestus</name>
    <name type="common">African malaria mosquito</name>
    <dbReference type="NCBI Taxonomy" id="62324"/>
    <lineage>
        <taxon>Eukaryota</taxon>
        <taxon>Metazoa</taxon>
        <taxon>Ecdysozoa</taxon>
        <taxon>Arthropoda</taxon>
        <taxon>Hexapoda</taxon>
        <taxon>Insecta</taxon>
        <taxon>Pterygota</taxon>
        <taxon>Neoptera</taxon>
        <taxon>Endopterygota</taxon>
        <taxon>Diptera</taxon>
        <taxon>Nematocera</taxon>
        <taxon>Culicoidea</taxon>
        <taxon>Culicidae</taxon>
        <taxon>Anophelinae</taxon>
        <taxon>Anopheles</taxon>
    </lineage>
</organism>
<evidence type="ECO:0000256" key="2">
    <source>
        <dbReference type="PROSITE-ProRule" id="PRU00497"/>
    </source>
</evidence>
<dbReference type="InterPro" id="IPR051217">
    <property type="entry name" value="Insect_Cuticle_Struc_Prot"/>
</dbReference>
<dbReference type="VEuPathDB" id="VectorBase:AFUN009923"/>
<evidence type="ECO:0000256" key="3">
    <source>
        <dbReference type="SAM" id="MobiDB-lite"/>
    </source>
</evidence>
<feature type="signal peptide" evidence="4">
    <location>
        <begin position="1"/>
        <end position="17"/>
    </location>
</feature>
<feature type="compositionally biased region" description="Basic and acidic residues" evidence="3">
    <location>
        <begin position="92"/>
        <end position="101"/>
    </location>
</feature>
<dbReference type="PROSITE" id="PS51155">
    <property type="entry name" value="CHIT_BIND_RR_2"/>
    <property type="match status" value="1"/>
</dbReference>
<sequence length="244" mass="28300">MVKILVFLSALLVLGAAAPQNLQQKGGTPLQERKTKMDWEQITNTIEEVFGITSDGKQQDKQEDSDQAADDRHIERKREFNDRQQEGTGMQNREERNREAIGRAQGRLPIREVRRRQQKSRQEQQLGVKKQTQSGQDDRQGEKVDRYYNDFPLYEFAYGVHDPSTGDKKEQWEKRVGDHVKGKYTLDQPDGTKRVVEYEADDRSGFEAIVKEIDRIDDRHRGDVRWGHSDAPVAQSYSKLKKVD</sequence>
<evidence type="ECO:0000256" key="1">
    <source>
        <dbReference type="ARBA" id="ARBA00022460"/>
    </source>
</evidence>
<dbReference type="EnsemblMetazoa" id="AFUN009923-RA">
    <property type="protein sequence ID" value="AFUN009923-PA"/>
    <property type="gene ID" value="AFUN009923"/>
</dbReference>
<proteinExistence type="predicted"/>
<dbReference type="InterPro" id="IPR000618">
    <property type="entry name" value="Insect_cuticle"/>
</dbReference>
<feature type="region of interest" description="Disordered" evidence="3">
    <location>
        <begin position="222"/>
        <end position="244"/>
    </location>
</feature>
<feature type="compositionally biased region" description="Basic and acidic residues" evidence="3">
    <location>
        <begin position="57"/>
        <end position="85"/>
    </location>
</feature>